<proteinExistence type="inferred from homology"/>
<comment type="similarity">
    <text evidence="1">Belongs to the NAD(P)-dependent epimerase/dehydratase family.</text>
</comment>
<dbReference type="PANTHER" id="PTHR43000">
    <property type="entry name" value="DTDP-D-GLUCOSE 4,6-DEHYDRATASE-RELATED"/>
    <property type="match status" value="1"/>
</dbReference>
<gene>
    <name evidence="3" type="ORF">Q5Y73_15430</name>
</gene>
<accession>A0ABT9J1L2</accession>
<name>A0ABT9J1L2_9BACL</name>
<dbReference type="Gene3D" id="3.40.50.720">
    <property type="entry name" value="NAD(P)-binding Rossmann-like Domain"/>
    <property type="match status" value="1"/>
</dbReference>
<dbReference type="Proteomes" id="UP001231941">
    <property type="component" value="Unassembled WGS sequence"/>
</dbReference>
<dbReference type="RefSeq" id="WP_305992809.1">
    <property type="nucleotide sequence ID" value="NZ_JAVAMP010000008.1"/>
</dbReference>
<evidence type="ECO:0000313" key="4">
    <source>
        <dbReference type="Proteomes" id="UP001231941"/>
    </source>
</evidence>
<sequence>MKKAIVTGANGFIGSHVVKELINQNVEVIAVVRSPKSNLIPLAGIKNIKTVYCDLSDIGYLIQKIKDRDIDTFYHFAWEGCAGHSRTNELIQTQNALWTTNSVKVAKELRCKKFVGAGSIMEKDTFSAVFKHENKPIKDYIYGASKLNAHCLSKTVAAQLDIEHVWGIITNAYGPGDCSPRFINITIRKIIHNEPLVFTKATQIYDFIYITDVAKAFYKIGTSGKPFCNYIIGSSNAKPLKQFIIEMQQTLAPKRELRFGTLPYTGGNISIDQFNTEEIEKDTGFSANISFSEGIIKTMNWYKDNLN</sequence>
<organism evidence="3 4">
    <name type="scientific">Chengkuizengella axinellae</name>
    <dbReference type="NCBI Taxonomy" id="3064388"/>
    <lineage>
        <taxon>Bacteria</taxon>
        <taxon>Bacillati</taxon>
        <taxon>Bacillota</taxon>
        <taxon>Bacilli</taxon>
        <taxon>Bacillales</taxon>
        <taxon>Paenibacillaceae</taxon>
        <taxon>Chengkuizengella</taxon>
    </lineage>
</organism>
<keyword evidence="4" id="KW-1185">Reference proteome</keyword>
<protein>
    <submittedName>
        <fullName evidence="3">NAD-dependent epimerase/dehydratase family protein</fullName>
    </submittedName>
</protein>
<dbReference type="InterPro" id="IPR036291">
    <property type="entry name" value="NAD(P)-bd_dom_sf"/>
</dbReference>
<dbReference type="InterPro" id="IPR002347">
    <property type="entry name" value="SDR_fam"/>
</dbReference>
<dbReference type="InterPro" id="IPR001509">
    <property type="entry name" value="Epimerase_deHydtase"/>
</dbReference>
<dbReference type="Pfam" id="PF01370">
    <property type="entry name" value="Epimerase"/>
    <property type="match status" value="1"/>
</dbReference>
<evidence type="ECO:0000256" key="1">
    <source>
        <dbReference type="ARBA" id="ARBA00007637"/>
    </source>
</evidence>
<dbReference type="EMBL" id="JAVAMP010000008">
    <property type="protein sequence ID" value="MDP5275500.1"/>
    <property type="molecule type" value="Genomic_DNA"/>
</dbReference>
<dbReference type="SUPFAM" id="SSF51735">
    <property type="entry name" value="NAD(P)-binding Rossmann-fold domains"/>
    <property type="match status" value="1"/>
</dbReference>
<evidence type="ECO:0000313" key="3">
    <source>
        <dbReference type="EMBL" id="MDP5275500.1"/>
    </source>
</evidence>
<feature type="domain" description="NAD-dependent epimerase/dehydratase" evidence="2">
    <location>
        <begin position="5"/>
        <end position="226"/>
    </location>
</feature>
<dbReference type="PRINTS" id="PR00081">
    <property type="entry name" value="GDHRDH"/>
</dbReference>
<comment type="caution">
    <text evidence="3">The sequence shown here is derived from an EMBL/GenBank/DDBJ whole genome shotgun (WGS) entry which is preliminary data.</text>
</comment>
<reference evidence="3 4" key="1">
    <citation type="submission" date="2023-08" db="EMBL/GenBank/DDBJ databases">
        <authorList>
            <person name="Park J.-S."/>
        </authorList>
    </citation>
    <scope>NUCLEOTIDE SEQUENCE [LARGE SCALE GENOMIC DNA]</scope>
    <source>
        <strain evidence="3 4">2205SS18-9</strain>
    </source>
</reference>
<evidence type="ECO:0000259" key="2">
    <source>
        <dbReference type="Pfam" id="PF01370"/>
    </source>
</evidence>